<dbReference type="Gene3D" id="2.40.30.10">
    <property type="entry name" value="Translation factors"/>
    <property type="match status" value="1"/>
</dbReference>
<feature type="transmembrane region" description="Helical" evidence="2">
    <location>
        <begin position="255"/>
        <end position="275"/>
    </location>
</feature>
<dbReference type="InterPro" id="IPR039261">
    <property type="entry name" value="FNR_nucleotide-bd"/>
</dbReference>
<accession>A0A0U3SY19</accession>
<dbReference type="PRINTS" id="PR00410">
    <property type="entry name" value="PHEHYDRXLASE"/>
</dbReference>
<dbReference type="InterPro" id="IPR001433">
    <property type="entry name" value="OxRdtase_FAD/NAD-bd"/>
</dbReference>
<dbReference type="PANTHER" id="PTHR47354:SF5">
    <property type="entry name" value="PROTEIN RFBI"/>
    <property type="match status" value="1"/>
</dbReference>
<evidence type="ECO:0000256" key="2">
    <source>
        <dbReference type="SAM" id="Phobius"/>
    </source>
</evidence>
<dbReference type="InterPro" id="IPR017927">
    <property type="entry name" value="FAD-bd_FR_type"/>
</dbReference>
<dbReference type="STRING" id="2041.AERYTH_01225"/>
<dbReference type="PATRIC" id="fig|2041.4.peg.253"/>
<dbReference type="PROSITE" id="PS51384">
    <property type="entry name" value="FAD_FR"/>
    <property type="match status" value="1"/>
</dbReference>
<feature type="domain" description="FAD-binding FR-type" evidence="3">
    <location>
        <begin position="305"/>
        <end position="408"/>
    </location>
</feature>
<gene>
    <name evidence="4" type="ORF">AERYTH_01225</name>
</gene>
<dbReference type="AlphaFoldDB" id="A0A0U3SY19"/>
<comment type="cofactor">
    <cofactor evidence="1">
        <name>FAD</name>
        <dbReference type="ChEBI" id="CHEBI:57692"/>
    </cofactor>
</comment>
<dbReference type="Gene3D" id="3.40.50.80">
    <property type="entry name" value="Nucleotide-binding domain of ferredoxin-NADP reductase (FNR) module"/>
    <property type="match status" value="1"/>
</dbReference>
<feature type="transmembrane region" description="Helical" evidence="2">
    <location>
        <begin position="196"/>
        <end position="216"/>
    </location>
</feature>
<keyword evidence="2" id="KW-1133">Transmembrane helix</keyword>
<dbReference type="InterPro" id="IPR017938">
    <property type="entry name" value="Riboflavin_synthase-like_b-brl"/>
</dbReference>
<feature type="transmembrane region" description="Helical" evidence="2">
    <location>
        <begin position="228"/>
        <end position="248"/>
    </location>
</feature>
<feature type="transmembrane region" description="Helical" evidence="2">
    <location>
        <begin position="281"/>
        <end position="302"/>
    </location>
</feature>
<feature type="transmembrane region" description="Helical" evidence="2">
    <location>
        <begin position="21"/>
        <end position="41"/>
    </location>
</feature>
<evidence type="ECO:0000313" key="5">
    <source>
        <dbReference type="Proteomes" id="UP000067689"/>
    </source>
</evidence>
<name>A0A0U3SY19_9ACTN</name>
<dbReference type="Pfam" id="PF00175">
    <property type="entry name" value="NAD_binding_1"/>
    <property type="match status" value="1"/>
</dbReference>
<keyword evidence="2" id="KW-0812">Transmembrane</keyword>
<feature type="transmembrane region" description="Helical" evidence="2">
    <location>
        <begin position="53"/>
        <end position="73"/>
    </location>
</feature>
<feature type="transmembrane region" description="Helical" evidence="2">
    <location>
        <begin position="140"/>
        <end position="159"/>
    </location>
</feature>
<organism evidence="4 5">
    <name type="scientific">Aeromicrobium erythreum</name>
    <dbReference type="NCBI Taxonomy" id="2041"/>
    <lineage>
        <taxon>Bacteria</taxon>
        <taxon>Bacillati</taxon>
        <taxon>Actinomycetota</taxon>
        <taxon>Actinomycetes</taxon>
        <taxon>Propionibacteriales</taxon>
        <taxon>Nocardioidaceae</taxon>
        <taxon>Aeromicrobium</taxon>
    </lineage>
</organism>
<keyword evidence="2" id="KW-0472">Membrane</keyword>
<sequence length="534" mass="56647">MSTSRTSTGPRPSVDAILGRVSMYRLTTIVLSAIVAVYLLFTSTGVIDGLSTLGNLAALAVLLVASVASNRLLGLVWRRVPHDESAVITALLLFFLFVPLPEAASGSGSGVGAANLLWLAAAAVLASASKYLLAWRGRHVLNPAAAGALLVVVAQWAVGRESSINALWQTAATQALLPFVAVGALLVLWRTRRLDVGLVFVVVAATLVLVGLTVGFGTPLSQAWQTALYSYPIVFMAGFMVTEPLTLPPRRVQQWLVAAVMAVLLGFPTFADVLGVQAPTWGPLTMTPELAIVVGNLVAFALSRRTGVVLRTTGSRRLAGDTWEVTFRPTRPVRFVPGQYLELHLPHRGVDGRGVRRVFSISSPPQADDLSVAVRVPEPSSSFKQALVGLREGERVHATGVHGDFVWPRGGRPLLLVAGGIGVTPFLSQLRAGEARDVVLVYGVPDGDVVPYRDELVATGVRVVLVSPEPPADLPADWVHVAAPVVSGDVVAEAVPDAAERVAYVSGPPVMVSAVRGDLRRRCAKVRTDYFSGY</sequence>
<evidence type="ECO:0000313" key="4">
    <source>
        <dbReference type="EMBL" id="ALX03416.1"/>
    </source>
</evidence>
<dbReference type="EMBL" id="CP011502">
    <property type="protein sequence ID" value="ALX03416.1"/>
    <property type="molecule type" value="Genomic_DNA"/>
</dbReference>
<dbReference type="InterPro" id="IPR050415">
    <property type="entry name" value="MRET"/>
</dbReference>
<dbReference type="SUPFAM" id="SSF52343">
    <property type="entry name" value="Ferredoxin reductase-like, C-terminal NADP-linked domain"/>
    <property type="match status" value="1"/>
</dbReference>
<feature type="transmembrane region" description="Helical" evidence="2">
    <location>
        <begin position="116"/>
        <end position="133"/>
    </location>
</feature>
<reference evidence="4 5" key="1">
    <citation type="journal article" date="1991" name="Int. J. Syst. Bacteriol.">
        <title>Description of the erythromycin-producing bacterium Arthrobacter sp. strain NRRL B-3381 as Aeromicrobium erythreum gen. nov., sp. nov.</title>
        <authorList>
            <person name="Miller E.S."/>
            <person name="Woese C.R."/>
            <person name="Brenner S."/>
        </authorList>
    </citation>
    <scope>NUCLEOTIDE SEQUENCE [LARGE SCALE GENOMIC DNA]</scope>
    <source>
        <strain evidence="4 5">AR18</strain>
    </source>
</reference>
<protein>
    <recommendedName>
        <fullName evidence="3">FAD-binding FR-type domain-containing protein</fullName>
    </recommendedName>
</protein>
<dbReference type="KEGG" id="aer:AERYTH_01225"/>
<dbReference type="OrthoDB" id="9801223at2"/>
<dbReference type="RefSeq" id="WP_083516168.1">
    <property type="nucleotide sequence ID" value="NZ_CP011502.1"/>
</dbReference>
<feature type="transmembrane region" description="Helical" evidence="2">
    <location>
        <begin position="171"/>
        <end position="189"/>
    </location>
</feature>
<dbReference type="CDD" id="cd00322">
    <property type="entry name" value="FNR_like"/>
    <property type="match status" value="1"/>
</dbReference>
<evidence type="ECO:0000259" key="3">
    <source>
        <dbReference type="PROSITE" id="PS51384"/>
    </source>
</evidence>
<dbReference type="GO" id="GO:0016491">
    <property type="term" value="F:oxidoreductase activity"/>
    <property type="evidence" value="ECO:0007669"/>
    <property type="project" value="InterPro"/>
</dbReference>
<feature type="transmembrane region" description="Helical" evidence="2">
    <location>
        <begin position="85"/>
        <end position="104"/>
    </location>
</feature>
<evidence type="ECO:0000256" key="1">
    <source>
        <dbReference type="ARBA" id="ARBA00001974"/>
    </source>
</evidence>
<dbReference type="Proteomes" id="UP000067689">
    <property type="component" value="Chromosome"/>
</dbReference>
<keyword evidence="5" id="KW-1185">Reference proteome</keyword>
<dbReference type="PANTHER" id="PTHR47354">
    <property type="entry name" value="NADH OXIDOREDUCTASE HCR"/>
    <property type="match status" value="1"/>
</dbReference>
<dbReference type="SUPFAM" id="SSF63380">
    <property type="entry name" value="Riboflavin synthase domain-like"/>
    <property type="match status" value="1"/>
</dbReference>
<proteinExistence type="predicted"/>